<organism evidence="1 2">
    <name type="scientific">Arthrobacter cavernae</name>
    <dbReference type="NCBI Taxonomy" id="2817681"/>
    <lineage>
        <taxon>Bacteria</taxon>
        <taxon>Bacillati</taxon>
        <taxon>Actinomycetota</taxon>
        <taxon>Actinomycetes</taxon>
        <taxon>Micrococcales</taxon>
        <taxon>Micrococcaceae</taxon>
        <taxon>Arthrobacter</taxon>
    </lineage>
</organism>
<dbReference type="Proteomes" id="UP000664164">
    <property type="component" value="Unassembled WGS sequence"/>
</dbReference>
<keyword evidence="2" id="KW-1185">Reference proteome</keyword>
<name>A0A939KMP2_9MICC</name>
<accession>A0A939KMP2</accession>
<proteinExistence type="predicted"/>
<protein>
    <submittedName>
        <fullName evidence="1">Uncharacterized protein</fullName>
    </submittedName>
</protein>
<sequence>MRWDALFDDLEAQFAAENRLGHETEISERARIETAGVELSDRLRGSAGSQIGVVLGSGTLVRGGLAHVGSEWLVLNEGMHQWLVPFAAVASYQGLGRLAQGVRSKTEVKLGLASALRGLARDRVELAVHLISAPGREQQLGGVIDRVGRDHFDLAVLAPGEVRRAGNVSSVMTVPFASLAALRSLRTERM</sequence>
<dbReference type="AlphaFoldDB" id="A0A939KMP2"/>
<evidence type="ECO:0000313" key="2">
    <source>
        <dbReference type="Proteomes" id="UP000664164"/>
    </source>
</evidence>
<dbReference type="EMBL" id="JAFNLL010000004">
    <property type="protein sequence ID" value="MBO1266835.1"/>
    <property type="molecule type" value="Genomic_DNA"/>
</dbReference>
<comment type="caution">
    <text evidence="1">The sequence shown here is derived from an EMBL/GenBank/DDBJ whole genome shotgun (WGS) entry which is preliminary data.</text>
</comment>
<reference evidence="1" key="1">
    <citation type="submission" date="2021-03" db="EMBL/GenBank/DDBJ databases">
        <title>A new species, PO-11, isolated from a karst cave deposit.</title>
        <authorList>
            <person name="Zhaoxiaoyong W."/>
        </authorList>
    </citation>
    <scope>NUCLEOTIDE SEQUENCE</scope>
    <source>
        <strain evidence="1">PO-11</strain>
    </source>
</reference>
<evidence type="ECO:0000313" key="1">
    <source>
        <dbReference type="EMBL" id="MBO1266835.1"/>
    </source>
</evidence>
<gene>
    <name evidence="1" type="ORF">J1902_02360</name>
</gene>
<dbReference type="RefSeq" id="WP_207614658.1">
    <property type="nucleotide sequence ID" value="NZ_JAFNLL010000004.1"/>
</dbReference>